<gene>
    <name evidence="1" type="ORF">DCF82_21235</name>
</gene>
<reference evidence="1 2" key="1">
    <citation type="journal article" date="2018" name="Nat. Biotechnol.">
        <title>A standardized bacterial taxonomy based on genome phylogeny substantially revises the tree of life.</title>
        <authorList>
            <person name="Parks D.H."/>
            <person name="Chuvochina M."/>
            <person name="Waite D.W."/>
            <person name="Rinke C."/>
            <person name="Skarshewski A."/>
            <person name="Chaumeil P.A."/>
            <person name="Hugenholtz P."/>
        </authorList>
    </citation>
    <scope>NUCLEOTIDE SEQUENCE [LARGE SCALE GENOMIC DNA]</scope>
    <source>
        <strain evidence="1">UBA9049</strain>
    </source>
</reference>
<accession>A0A3B8WLC5</accession>
<name>A0A3B8WLC5_MARNT</name>
<protein>
    <submittedName>
        <fullName evidence="1">DUF484 domain-containing protein</fullName>
    </submittedName>
</protein>
<evidence type="ECO:0000313" key="2">
    <source>
        <dbReference type="Proteomes" id="UP000261325"/>
    </source>
</evidence>
<proteinExistence type="predicted"/>
<evidence type="ECO:0000313" key="1">
    <source>
        <dbReference type="EMBL" id="HAC30306.1"/>
    </source>
</evidence>
<comment type="caution">
    <text evidence="1">The sequence shown here is derived from an EMBL/GenBank/DDBJ whole genome shotgun (WGS) entry which is preliminary data.</text>
</comment>
<dbReference type="Proteomes" id="UP000261325">
    <property type="component" value="Unassembled WGS sequence"/>
</dbReference>
<dbReference type="AlphaFoldDB" id="A0A3B8WLC5"/>
<dbReference type="Pfam" id="PF04340">
    <property type="entry name" value="DUF484"/>
    <property type="match status" value="1"/>
</dbReference>
<organism evidence="1 2">
    <name type="scientific">Marinobacter nauticus</name>
    <name type="common">Marinobacter hydrocarbonoclasticus</name>
    <name type="synonym">Marinobacter aquaeolei</name>
    <dbReference type="NCBI Taxonomy" id="2743"/>
    <lineage>
        <taxon>Bacteria</taxon>
        <taxon>Pseudomonadati</taxon>
        <taxon>Pseudomonadota</taxon>
        <taxon>Gammaproteobacteria</taxon>
        <taxon>Pseudomonadales</taxon>
        <taxon>Marinobacteraceae</taxon>
        <taxon>Marinobacter</taxon>
    </lineage>
</organism>
<dbReference type="EMBL" id="DLYI01000288">
    <property type="protein sequence ID" value="HAC30306.1"/>
    <property type="molecule type" value="Genomic_DNA"/>
</dbReference>
<sequence>MTEQTARQKAGELTREQVAEYLRANPDFFIGQDELLRSLTLP</sequence>
<dbReference type="InterPro" id="IPR007435">
    <property type="entry name" value="DUF484"/>
</dbReference>
<feature type="non-terminal residue" evidence="1">
    <location>
        <position position="42"/>
    </location>
</feature>